<name>A0ACC1KIJ1_9FUNG</name>
<protein>
    <submittedName>
        <fullName evidence="1">Uncharacterized protein</fullName>
    </submittedName>
</protein>
<reference evidence="1" key="1">
    <citation type="submission" date="2022-07" db="EMBL/GenBank/DDBJ databases">
        <title>Phylogenomic reconstructions and comparative analyses of Kickxellomycotina fungi.</title>
        <authorList>
            <person name="Reynolds N.K."/>
            <person name="Stajich J.E."/>
            <person name="Barry K."/>
            <person name="Grigoriev I.V."/>
            <person name="Crous P."/>
            <person name="Smith M.E."/>
        </authorList>
    </citation>
    <scope>NUCLEOTIDE SEQUENCE</scope>
    <source>
        <strain evidence="1">BCRC 34191</strain>
    </source>
</reference>
<evidence type="ECO:0000313" key="1">
    <source>
        <dbReference type="EMBL" id="KAJ2790546.1"/>
    </source>
</evidence>
<proteinExistence type="predicted"/>
<sequence length="551" mass="60109">MSVTVATTPFEGQKPGTSGLRKRVVVFQQEHYTENFIQAIFTAMPAPGAQGATIVVGGDGRYYMRDVVQKIIRIGAANGIARFIVGQDGILSTPAASAIIRKSQADGGIILTASHNPGGPNADFGIKYNTRNGGPAPESVTDAIYAATRTITEYRQVALDAPVDLTTIGCQRFDGFDVEIVDSVADYVELTKSIFDFDLIRRFRQQSPDFSLLFDALNGVTGPYGRRIFVDELGFPESALDQCTPLEDFGGCHPDPNLTYADKLVARVEREKVALGAASDGDGDRNMVLSHDWFVTPSDSVAVIAHYAAECIPYFQRQGLRGLARSMPTSCAIDRVAAAKGLEIFEVPTGWKFFGNLMDAGRLSICGEESFGTGSDHIREKDGIWAIVAWLNILAHVNQTQPGASVRSIMRDFYQVYGRNYFTRYDYEEVGSEGAAQMINDLRAKGSDLVGQTISGFTVAAVNDFEYTDPIDHSISRNQGLRVIFDDSSRIIFRLSGTGSEGATVRIYIERFDPAEFDTDAQVALKPLVNAALEISQLSKYTGRNEPTVIT</sequence>
<feature type="non-terminal residue" evidence="1">
    <location>
        <position position="551"/>
    </location>
</feature>
<accession>A0ACC1KIJ1</accession>
<dbReference type="Proteomes" id="UP001140066">
    <property type="component" value="Unassembled WGS sequence"/>
</dbReference>
<evidence type="ECO:0000313" key="2">
    <source>
        <dbReference type="Proteomes" id="UP001140066"/>
    </source>
</evidence>
<organism evidence="1 2">
    <name type="scientific">Coemansia linderi</name>
    <dbReference type="NCBI Taxonomy" id="2663919"/>
    <lineage>
        <taxon>Eukaryota</taxon>
        <taxon>Fungi</taxon>
        <taxon>Fungi incertae sedis</taxon>
        <taxon>Zoopagomycota</taxon>
        <taxon>Kickxellomycotina</taxon>
        <taxon>Kickxellomycetes</taxon>
        <taxon>Kickxellales</taxon>
        <taxon>Kickxellaceae</taxon>
        <taxon>Coemansia</taxon>
    </lineage>
</organism>
<dbReference type="EMBL" id="JANBUK010000312">
    <property type="protein sequence ID" value="KAJ2790546.1"/>
    <property type="molecule type" value="Genomic_DNA"/>
</dbReference>
<gene>
    <name evidence="1" type="ORF">GGI18_001729</name>
</gene>
<keyword evidence="2" id="KW-1185">Reference proteome</keyword>
<comment type="caution">
    <text evidence="1">The sequence shown here is derived from an EMBL/GenBank/DDBJ whole genome shotgun (WGS) entry which is preliminary data.</text>
</comment>